<dbReference type="PANTHER" id="PTHR46623">
    <property type="entry name" value="CARBOXYMETHYLENEBUTENOLIDASE-RELATED"/>
    <property type="match status" value="1"/>
</dbReference>
<organism evidence="2 3">
    <name type="scientific">Agrococcus jenensis</name>
    <dbReference type="NCBI Taxonomy" id="46353"/>
    <lineage>
        <taxon>Bacteria</taxon>
        <taxon>Bacillati</taxon>
        <taxon>Actinomycetota</taxon>
        <taxon>Actinomycetes</taxon>
        <taxon>Micrococcales</taxon>
        <taxon>Microbacteriaceae</taxon>
        <taxon>Agrococcus</taxon>
    </lineage>
</organism>
<protein>
    <submittedName>
        <fullName evidence="2">Carboxymethylenebutenolidase</fullName>
    </submittedName>
</protein>
<dbReference type="SUPFAM" id="SSF53474">
    <property type="entry name" value="alpha/beta-Hydrolases"/>
    <property type="match status" value="1"/>
</dbReference>
<dbReference type="EMBL" id="RKHJ01000001">
    <property type="protein sequence ID" value="ROR65432.1"/>
    <property type="molecule type" value="Genomic_DNA"/>
</dbReference>
<evidence type="ECO:0000313" key="2">
    <source>
        <dbReference type="EMBL" id="ROR65432.1"/>
    </source>
</evidence>
<dbReference type="AlphaFoldDB" id="A0A3N2ARU6"/>
<dbReference type="Gene3D" id="3.40.50.1820">
    <property type="entry name" value="alpha/beta hydrolase"/>
    <property type="match status" value="1"/>
</dbReference>
<keyword evidence="3" id="KW-1185">Reference proteome</keyword>
<feature type="domain" description="Dienelactone hydrolase" evidence="1">
    <location>
        <begin position="20"/>
        <end position="212"/>
    </location>
</feature>
<dbReference type="OrthoDB" id="9787933at2"/>
<dbReference type="GO" id="GO:0016787">
    <property type="term" value="F:hydrolase activity"/>
    <property type="evidence" value="ECO:0007669"/>
    <property type="project" value="InterPro"/>
</dbReference>
<evidence type="ECO:0000259" key="1">
    <source>
        <dbReference type="Pfam" id="PF01738"/>
    </source>
</evidence>
<dbReference type="InterPro" id="IPR002925">
    <property type="entry name" value="Dienelactn_hydro"/>
</dbReference>
<sequence length="228" mass="24289">MRESSDESGTATTWHGEEGEPLVVLAHDWNGRLPWIDELAARLAAEGYRVAVPDLFGGRTTTDDDEAGELLRERLDDLPGALHLVSEAIGEARALGSPSAGVVGFSMGATIALAYAAQGSLDAVVAYYGTTRGTVTPRVPVLFQLAETDDWTGRESPEELQARLTAEGFDGIEVRHYEGAVHGFQNAQIERRFDADASAAAWSSTLAFLDAHLRPAASSSTPPIAPVE</sequence>
<proteinExistence type="predicted"/>
<dbReference type="PANTHER" id="PTHR46623:SF6">
    <property type="entry name" value="ALPHA_BETA-HYDROLASES SUPERFAMILY PROTEIN"/>
    <property type="match status" value="1"/>
</dbReference>
<dbReference type="RefSeq" id="WP_123696525.1">
    <property type="nucleotide sequence ID" value="NZ_RKHJ01000001.1"/>
</dbReference>
<accession>A0A3N2ARU6</accession>
<dbReference type="InterPro" id="IPR051049">
    <property type="entry name" value="Dienelactone_hydrolase-like"/>
</dbReference>
<gene>
    <name evidence="2" type="ORF">EDD26_0798</name>
</gene>
<dbReference type="Proteomes" id="UP000275456">
    <property type="component" value="Unassembled WGS sequence"/>
</dbReference>
<name>A0A3N2ARU6_9MICO</name>
<dbReference type="InterPro" id="IPR029058">
    <property type="entry name" value="AB_hydrolase_fold"/>
</dbReference>
<evidence type="ECO:0000313" key="3">
    <source>
        <dbReference type="Proteomes" id="UP000275456"/>
    </source>
</evidence>
<comment type="caution">
    <text evidence="2">The sequence shown here is derived from an EMBL/GenBank/DDBJ whole genome shotgun (WGS) entry which is preliminary data.</text>
</comment>
<reference evidence="2 3" key="1">
    <citation type="submission" date="2018-11" db="EMBL/GenBank/DDBJ databases">
        <title>Sequencing the genomes of 1000 actinobacteria strains.</title>
        <authorList>
            <person name="Klenk H.-P."/>
        </authorList>
    </citation>
    <scope>NUCLEOTIDE SEQUENCE [LARGE SCALE GENOMIC DNA]</scope>
    <source>
        <strain evidence="2 3">DSM 9580</strain>
    </source>
</reference>
<dbReference type="Pfam" id="PF01738">
    <property type="entry name" value="DLH"/>
    <property type="match status" value="1"/>
</dbReference>